<proteinExistence type="predicted"/>
<sequence length="326" mass="36841">MSAVDDRSIHLVSCIGVDTEFAHLPHFLDHYLALGVRRENVHLILNTDDADSPNLARARALLESRHLPAPDVWIGPYTSDAMWARRRDLQTERVPADAWVVSADVDEFHEYPAPLGEIIAHCEALGVNCVQGVFIDRIAADGRLVDVDPDQPIGQTFALQGDVQCSVGRTGRHHDWFGTIKVMLLKAELLPSRGGHHPQNGDVPVRYLFDRHLARFPAIGRARFRFFIPFRVHHFKWTASMAQTLRRRLATPGVSAAGAEYGRKLVDYVEAEGGIRLADIPLRSRHRVDPLGWRRRVRMLRLMASALARGDDARYIARRIRQRLST</sequence>
<dbReference type="RefSeq" id="WP_123630456.1">
    <property type="nucleotide sequence ID" value="NZ_AYKH01000007.1"/>
</dbReference>
<reference evidence="1 2" key="1">
    <citation type="submission" date="2013-10" db="EMBL/GenBank/DDBJ databases">
        <title>Salinisphaera orenii MK-B5 Genome Sequencing.</title>
        <authorList>
            <person name="Lai Q."/>
            <person name="Li C."/>
            <person name="Shao Z."/>
        </authorList>
    </citation>
    <scope>NUCLEOTIDE SEQUENCE [LARGE SCALE GENOMIC DNA]</scope>
    <source>
        <strain evidence="1 2">MK-B5</strain>
    </source>
</reference>
<dbReference type="EMBL" id="AYKH01000007">
    <property type="protein sequence ID" value="ROO28904.1"/>
    <property type="molecule type" value="Genomic_DNA"/>
</dbReference>
<evidence type="ECO:0000313" key="2">
    <source>
        <dbReference type="Proteomes" id="UP000283993"/>
    </source>
</evidence>
<dbReference type="Proteomes" id="UP000283993">
    <property type="component" value="Unassembled WGS sequence"/>
</dbReference>
<evidence type="ECO:0000313" key="1">
    <source>
        <dbReference type="EMBL" id="ROO28904.1"/>
    </source>
</evidence>
<dbReference type="AlphaFoldDB" id="A0A423PTI9"/>
<name>A0A423PTI9_9GAMM</name>
<evidence type="ECO:0008006" key="3">
    <source>
        <dbReference type="Google" id="ProtNLM"/>
    </source>
</evidence>
<protein>
    <recommendedName>
        <fullName evidence="3">Glycosyl transferase family 2</fullName>
    </recommendedName>
</protein>
<accession>A0A423PTI9</accession>
<organism evidence="1 2">
    <name type="scientific">Salinisphaera orenii MK-B5</name>
    <dbReference type="NCBI Taxonomy" id="856730"/>
    <lineage>
        <taxon>Bacteria</taxon>
        <taxon>Pseudomonadati</taxon>
        <taxon>Pseudomonadota</taxon>
        <taxon>Gammaproteobacteria</taxon>
        <taxon>Salinisphaerales</taxon>
        <taxon>Salinisphaeraceae</taxon>
        <taxon>Salinisphaera</taxon>
    </lineage>
</organism>
<comment type="caution">
    <text evidence="1">The sequence shown here is derived from an EMBL/GenBank/DDBJ whole genome shotgun (WGS) entry which is preliminary data.</text>
</comment>
<keyword evidence="2" id="KW-1185">Reference proteome</keyword>
<gene>
    <name evidence="1" type="ORF">SAOR_04900</name>
</gene>